<feature type="non-terminal residue" evidence="1">
    <location>
        <position position="1"/>
    </location>
</feature>
<dbReference type="Proteomes" id="UP000663842">
    <property type="component" value="Unassembled WGS sequence"/>
</dbReference>
<accession>A0A820MW05</accession>
<sequence length="146" mass="16563">SSLRGFLFPRGEIIKGSQIMVNMAADHYERLFEATVVIRPHPYAGAPPVQWENAAEPIPTVTYPEILNILRSTKKKQSLDNYGLSPSILDKIPQNYWHLLDRGILPDNQSEFRAGFRLQTRVLLLIEQISSYMSNSSPTATVFVDF</sequence>
<name>A0A820MW05_9BILA</name>
<dbReference type="AlphaFoldDB" id="A0A820MW05"/>
<proteinExistence type="predicted"/>
<protein>
    <submittedName>
        <fullName evidence="1">Uncharacterized protein</fullName>
    </submittedName>
</protein>
<evidence type="ECO:0000313" key="2">
    <source>
        <dbReference type="Proteomes" id="UP000663842"/>
    </source>
</evidence>
<organism evidence="1 2">
    <name type="scientific">Rotaria magnacalcarata</name>
    <dbReference type="NCBI Taxonomy" id="392030"/>
    <lineage>
        <taxon>Eukaryota</taxon>
        <taxon>Metazoa</taxon>
        <taxon>Spiralia</taxon>
        <taxon>Gnathifera</taxon>
        <taxon>Rotifera</taxon>
        <taxon>Eurotatoria</taxon>
        <taxon>Bdelloidea</taxon>
        <taxon>Philodinida</taxon>
        <taxon>Philodinidae</taxon>
        <taxon>Rotaria</taxon>
    </lineage>
</organism>
<comment type="caution">
    <text evidence="1">The sequence shown here is derived from an EMBL/GenBank/DDBJ whole genome shotgun (WGS) entry which is preliminary data.</text>
</comment>
<gene>
    <name evidence="1" type="ORF">UXM345_LOCUS37323</name>
</gene>
<reference evidence="1" key="1">
    <citation type="submission" date="2021-02" db="EMBL/GenBank/DDBJ databases">
        <authorList>
            <person name="Nowell W R."/>
        </authorList>
    </citation>
    <scope>NUCLEOTIDE SEQUENCE</scope>
</reference>
<dbReference type="EMBL" id="CAJOBF010019958">
    <property type="protein sequence ID" value="CAF4378859.1"/>
    <property type="molecule type" value="Genomic_DNA"/>
</dbReference>
<evidence type="ECO:0000313" key="1">
    <source>
        <dbReference type="EMBL" id="CAF4378859.1"/>
    </source>
</evidence>